<feature type="compositionally biased region" description="Polar residues" evidence="1">
    <location>
        <begin position="197"/>
        <end position="213"/>
    </location>
</feature>
<comment type="caution">
    <text evidence="2">The sequence shown here is derived from an EMBL/GenBank/DDBJ whole genome shotgun (WGS) entry which is preliminary data.</text>
</comment>
<feature type="compositionally biased region" description="Polar residues" evidence="1">
    <location>
        <begin position="239"/>
        <end position="250"/>
    </location>
</feature>
<feature type="region of interest" description="Disordered" evidence="1">
    <location>
        <begin position="238"/>
        <end position="264"/>
    </location>
</feature>
<dbReference type="PANTHER" id="PTHR34754">
    <property type="entry name" value="COILED-COIL DOMAIN-CONTAINING PROTEIN 60"/>
    <property type="match status" value="1"/>
</dbReference>
<reference evidence="2" key="1">
    <citation type="submission" date="2021-04" db="EMBL/GenBank/DDBJ databases">
        <authorList>
            <consortium name="Molecular Ecology Group"/>
        </authorList>
    </citation>
    <scope>NUCLEOTIDE SEQUENCE</scope>
</reference>
<gene>
    <name evidence="2" type="ORF">CUNI_LOCUS8371</name>
</gene>
<evidence type="ECO:0000313" key="2">
    <source>
        <dbReference type="EMBL" id="CAG5122813.1"/>
    </source>
</evidence>
<dbReference type="Pfam" id="PF15769">
    <property type="entry name" value="DUF4698"/>
    <property type="match status" value="1"/>
</dbReference>
<evidence type="ECO:0000256" key="1">
    <source>
        <dbReference type="SAM" id="MobiDB-lite"/>
    </source>
</evidence>
<feature type="region of interest" description="Disordered" evidence="1">
    <location>
        <begin position="197"/>
        <end position="220"/>
    </location>
</feature>
<dbReference type="AlphaFoldDB" id="A0A8S3Z048"/>
<dbReference type="Proteomes" id="UP000678393">
    <property type="component" value="Unassembled WGS sequence"/>
</dbReference>
<evidence type="ECO:0000313" key="3">
    <source>
        <dbReference type="Proteomes" id="UP000678393"/>
    </source>
</evidence>
<feature type="non-terminal residue" evidence="2">
    <location>
        <position position="1"/>
    </location>
</feature>
<dbReference type="PANTHER" id="PTHR34754:SF1">
    <property type="entry name" value="COILED-COIL DOMAIN-CONTAINING PROTEIN 60"/>
    <property type="match status" value="1"/>
</dbReference>
<dbReference type="EMBL" id="CAJHNH020001369">
    <property type="protein sequence ID" value="CAG5122813.1"/>
    <property type="molecule type" value="Genomic_DNA"/>
</dbReference>
<protein>
    <submittedName>
        <fullName evidence="2">Uncharacterized protein</fullName>
    </submittedName>
</protein>
<organism evidence="2 3">
    <name type="scientific">Candidula unifasciata</name>
    <dbReference type="NCBI Taxonomy" id="100452"/>
    <lineage>
        <taxon>Eukaryota</taxon>
        <taxon>Metazoa</taxon>
        <taxon>Spiralia</taxon>
        <taxon>Lophotrochozoa</taxon>
        <taxon>Mollusca</taxon>
        <taxon>Gastropoda</taxon>
        <taxon>Heterobranchia</taxon>
        <taxon>Euthyneura</taxon>
        <taxon>Panpulmonata</taxon>
        <taxon>Eupulmonata</taxon>
        <taxon>Stylommatophora</taxon>
        <taxon>Helicina</taxon>
        <taxon>Helicoidea</taxon>
        <taxon>Geomitridae</taxon>
        <taxon>Candidula</taxon>
    </lineage>
</organism>
<proteinExistence type="predicted"/>
<keyword evidence="3" id="KW-1185">Reference proteome</keyword>
<sequence length="264" mass="30239">SAELMEFNANKLSNKYINLRQDLHNKFKEIHDDKAMTLHDILEQMERMRLAKCQIKYSSLRTSLDFYRAVREMRKQEHRMLTQPQMIGRQSSIRGNWYTDLLVNLPDEVKDIWYYQVIIQKLGKYGLMENTSKQSVYTFLKVLEGLHLWEICNPDISAAAEFCRAKIVEMSIEEYEEWFAQAFPKVVRPKTAPARFTQQGSALKTESKNSNDAGVNVKDGRKSGSELLTGMIHAGALSRSATSGPRSGGSQRIDMVHSGAGRQR</sequence>
<accession>A0A8S3Z048</accession>
<dbReference type="InterPro" id="IPR031526">
    <property type="entry name" value="DUF4698"/>
</dbReference>
<dbReference type="OrthoDB" id="10017343at2759"/>
<name>A0A8S3Z048_9EUPU</name>